<dbReference type="PROSITE" id="PS50071">
    <property type="entry name" value="HOMEOBOX_2"/>
    <property type="match status" value="1"/>
</dbReference>
<evidence type="ECO:0000256" key="1">
    <source>
        <dbReference type="ARBA" id="ARBA00003263"/>
    </source>
</evidence>
<dbReference type="InterPro" id="IPR009057">
    <property type="entry name" value="Homeodomain-like_sf"/>
</dbReference>
<dbReference type="Pfam" id="PF03798">
    <property type="entry name" value="TRAM_LAG1_CLN8"/>
    <property type="match status" value="1"/>
</dbReference>
<proteinExistence type="predicted"/>
<feature type="transmembrane region" description="Helical" evidence="16">
    <location>
        <begin position="30"/>
        <end position="47"/>
    </location>
</feature>
<dbReference type="CDD" id="cd00086">
    <property type="entry name" value="homeodomain"/>
    <property type="match status" value="1"/>
</dbReference>
<comment type="subcellular location">
    <subcellularLocation>
        <location evidence="2">Endoplasmic reticulum membrane</location>
        <topology evidence="2">Multi-pass membrane protein</topology>
    </subcellularLocation>
    <subcellularLocation>
        <location evidence="13 15">Nucleus</location>
    </subcellularLocation>
</comment>
<keyword evidence="13 15" id="KW-0238">DNA-binding</keyword>
<feature type="DNA-binding region" description="Homeobox" evidence="13">
    <location>
        <begin position="77"/>
        <end position="120"/>
    </location>
</feature>
<dbReference type="SMART" id="SM00389">
    <property type="entry name" value="HOX"/>
    <property type="match status" value="1"/>
</dbReference>
<dbReference type="SUPFAM" id="SSF46689">
    <property type="entry name" value="Homeodomain-like"/>
    <property type="match status" value="1"/>
</dbReference>
<feature type="domain" description="Homeobox" evidence="17">
    <location>
        <begin position="75"/>
        <end position="119"/>
    </location>
</feature>
<evidence type="ECO:0000256" key="15">
    <source>
        <dbReference type="RuleBase" id="RU000682"/>
    </source>
</evidence>
<feature type="transmembrane region" description="Helical" evidence="16">
    <location>
        <begin position="131"/>
        <end position="151"/>
    </location>
</feature>
<dbReference type="GO" id="GO:0005789">
    <property type="term" value="C:endoplasmic reticulum membrane"/>
    <property type="evidence" value="ECO:0007669"/>
    <property type="project" value="UniProtKB-SubCell"/>
</dbReference>
<comment type="pathway">
    <text evidence="3">Lipid metabolism; sphingolipid metabolism.</text>
</comment>
<organism evidence="19">
    <name type="scientific">Tetraodon nigroviridis</name>
    <name type="common">Spotted green pufferfish</name>
    <name type="synonym">Chelonodon nigroviridis</name>
    <dbReference type="NCBI Taxonomy" id="99883"/>
    <lineage>
        <taxon>Eukaryota</taxon>
        <taxon>Metazoa</taxon>
        <taxon>Chordata</taxon>
        <taxon>Craniata</taxon>
        <taxon>Vertebrata</taxon>
        <taxon>Euteleostomi</taxon>
        <taxon>Actinopterygii</taxon>
        <taxon>Neopterygii</taxon>
        <taxon>Teleostei</taxon>
        <taxon>Neoteleostei</taxon>
        <taxon>Acanthomorphata</taxon>
        <taxon>Eupercaria</taxon>
        <taxon>Tetraodontiformes</taxon>
        <taxon>Tetradontoidea</taxon>
        <taxon>Tetraodontidae</taxon>
        <taxon>Tetraodon</taxon>
    </lineage>
</organism>
<name>Q4RLB5_TETNG</name>
<dbReference type="GO" id="GO:0005634">
    <property type="term" value="C:nucleus"/>
    <property type="evidence" value="ECO:0007669"/>
    <property type="project" value="UniProtKB-SubCell"/>
</dbReference>
<comment type="pathway">
    <text evidence="4">Sphingolipid metabolism.</text>
</comment>
<evidence type="ECO:0000256" key="7">
    <source>
        <dbReference type="ARBA" id="ARBA00022692"/>
    </source>
</evidence>
<feature type="transmembrane region" description="Helical" evidence="16">
    <location>
        <begin position="171"/>
        <end position="189"/>
    </location>
</feature>
<keyword evidence="13 15" id="KW-0539">Nucleus</keyword>
<dbReference type="PANTHER" id="PTHR12560:SF7">
    <property type="entry name" value="CERAMIDE SYNTHASE 2"/>
    <property type="match status" value="1"/>
</dbReference>
<dbReference type="EMBL" id="CAAE01015022">
    <property type="protein sequence ID" value="CAG10817.1"/>
    <property type="molecule type" value="Genomic_DNA"/>
</dbReference>
<evidence type="ECO:0000256" key="5">
    <source>
        <dbReference type="ARBA" id="ARBA00022516"/>
    </source>
</evidence>
<evidence type="ECO:0000256" key="10">
    <source>
        <dbReference type="ARBA" id="ARBA00023098"/>
    </source>
</evidence>
<feature type="transmembrane region" description="Helical" evidence="16">
    <location>
        <begin position="201"/>
        <end position="220"/>
    </location>
</feature>
<keyword evidence="11 14" id="KW-0472">Membrane</keyword>
<dbReference type="InterPro" id="IPR016439">
    <property type="entry name" value="Lag1/Lac1-like"/>
</dbReference>
<evidence type="ECO:0000256" key="9">
    <source>
        <dbReference type="ARBA" id="ARBA00022989"/>
    </source>
</evidence>
<evidence type="ECO:0000256" key="11">
    <source>
        <dbReference type="ARBA" id="ARBA00023136"/>
    </source>
</evidence>
<feature type="domain" description="TLC" evidence="18">
    <location>
        <begin position="122"/>
        <end position="304"/>
    </location>
</feature>
<gene>
    <name evidence="19" type="ORF">GSTENG00032562001</name>
</gene>
<reference evidence="19" key="2">
    <citation type="submission" date="2004-02" db="EMBL/GenBank/DDBJ databases">
        <authorList>
            <consortium name="Genoscope"/>
            <consortium name="Whitehead Institute Centre for Genome Research"/>
        </authorList>
    </citation>
    <scope>NUCLEOTIDE SEQUENCE</scope>
</reference>
<dbReference type="KEGG" id="tng:GSTEN00032562G001"/>
<keyword evidence="6" id="KW-0808">Transferase</keyword>
<keyword evidence="5" id="KW-0444">Lipid biosynthesis</keyword>
<keyword evidence="7 14" id="KW-0812">Transmembrane</keyword>
<evidence type="ECO:0000259" key="17">
    <source>
        <dbReference type="PROSITE" id="PS50071"/>
    </source>
</evidence>
<dbReference type="Pfam" id="PF00046">
    <property type="entry name" value="Homeodomain"/>
    <property type="match status" value="1"/>
</dbReference>
<sequence>WADWIWFPKGHGWADLTDHDGKVFPKLPDLWASIPITVCFLLFRQIFERTVACPLASLLGVRDKKRVCAPPNPVLEAFFCNTSKHPTQTCVERLSKEAGCSVRQVQRWFRQRRNQGRPSKLKKFQEASWRFAFYLFAFFAGLAVLVDKPWFYDLKLMWEDFPKMPLLPSQYWYYMIELGFYFSLLVSVASDVKRKDFKEQIIHHVATIVLISFSWLVNYIRAGTLIMLLHDASDYLMESAKMFNYAGWRKTCNFIFTVFAAVFIVTRLVILPFWTSSKMSAVTKRRPSQTTKAKTCGKNPKMATCGTATPPLTTTTRKGTDWTLMGCVVPPTGRGHQPESQIGRRVQRATRRYPHAPGNPLLCGGTTPPKPHLSSLHLPHSSCTTLHFRPAILVLQAALLIPGVLKST</sequence>
<protein>
    <submittedName>
        <fullName evidence="19">Chromosome 21 SCAF15022, whole genome shotgun sequence</fullName>
    </submittedName>
</protein>
<evidence type="ECO:0000256" key="12">
    <source>
        <dbReference type="ARBA" id="ARBA00049036"/>
    </source>
</evidence>
<evidence type="ECO:0000256" key="8">
    <source>
        <dbReference type="ARBA" id="ARBA00022824"/>
    </source>
</evidence>
<evidence type="ECO:0000313" key="19">
    <source>
        <dbReference type="EMBL" id="CAG10817.1"/>
    </source>
</evidence>
<dbReference type="UniPathway" id="UPA00222"/>
<feature type="transmembrane region" description="Helical" evidence="16">
    <location>
        <begin position="254"/>
        <end position="275"/>
    </location>
</feature>
<dbReference type="PANTHER" id="PTHR12560">
    <property type="entry name" value="LONGEVITY ASSURANCE FACTOR 1 LAG1"/>
    <property type="match status" value="1"/>
</dbReference>
<evidence type="ECO:0000256" key="13">
    <source>
        <dbReference type="PROSITE-ProRule" id="PRU00108"/>
    </source>
</evidence>
<evidence type="ECO:0000256" key="14">
    <source>
        <dbReference type="PROSITE-ProRule" id="PRU00205"/>
    </source>
</evidence>
<keyword evidence="10" id="KW-0443">Lipid metabolism</keyword>
<dbReference type="GO" id="GO:0003677">
    <property type="term" value="F:DNA binding"/>
    <property type="evidence" value="ECO:0007669"/>
    <property type="project" value="UniProtKB-UniRule"/>
</dbReference>
<evidence type="ECO:0000256" key="6">
    <source>
        <dbReference type="ARBA" id="ARBA00022679"/>
    </source>
</evidence>
<dbReference type="GO" id="GO:0046513">
    <property type="term" value="P:ceramide biosynthetic process"/>
    <property type="evidence" value="ECO:0007669"/>
    <property type="project" value="InterPro"/>
</dbReference>
<evidence type="ECO:0000256" key="16">
    <source>
        <dbReference type="SAM" id="Phobius"/>
    </source>
</evidence>
<keyword evidence="9 16" id="KW-1133">Transmembrane helix</keyword>
<feature type="non-terminal residue" evidence="19">
    <location>
        <position position="1"/>
    </location>
</feature>
<dbReference type="AlphaFoldDB" id="Q4RLB5"/>
<dbReference type="InterPro" id="IPR001356">
    <property type="entry name" value="HD"/>
</dbReference>
<evidence type="ECO:0000256" key="3">
    <source>
        <dbReference type="ARBA" id="ARBA00004760"/>
    </source>
</evidence>
<comment type="function">
    <text evidence="1">Sequence-specific transcription factor which is part of a developmental regulatory system that provides cells with specific positional identities on the anterior-posterior axis.</text>
</comment>
<dbReference type="InterPro" id="IPR006634">
    <property type="entry name" value="TLC-dom"/>
</dbReference>
<dbReference type="GO" id="GO:0050291">
    <property type="term" value="F:sphingosine N-acyltransferase activity"/>
    <property type="evidence" value="ECO:0007669"/>
    <property type="project" value="InterPro"/>
</dbReference>
<accession>Q4RLB5</accession>
<dbReference type="SMART" id="SM00724">
    <property type="entry name" value="TLC"/>
    <property type="match status" value="1"/>
</dbReference>
<dbReference type="OrthoDB" id="537032at2759"/>
<evidence type="ECO:0000256" key="4">
    <source>
        <dbReference type="ARBA" id="ARBA00004991"/>
    </source>
</evidence>
<keyword evidence="8" id="KW-0256">Endoplasmic reticulum</keyword>
<reference evidence="19" key="1">
    <citation type="journal article" date="2004" name="Nature">
        <title>Genome duplication in the teleost fish Tetraodon nigroviridis reveals the early vertebrate proto-karyotype.</title>
        <authorList>
            <person name="Jaillon O."/>
            <person name="Aury J.-M."/>
            <person name="Brunet F."/>
            <person name="Petit J.-L."/>
            <person name="Stange-Thomann N."/>
            <person name="Mauceli E."/>
            <person name="Bouneau L."/>
            <person name="Fischer C."/>
            <person name="Ozouf-Costaz C."/>
            <person name="Bernot A."/>
            <person name="Nicaud S."/>
            <person name="Jaffe D."/>
            <person name="Fisher S."/>
            <person name="Lutfalla G."/>
            <person name="Dossat C."/>
            <person name="Segurens B."/>
            <person name="Dasilva C."/>
            <person name="Salanoubat M."/>
            <person name="Levy M."/>
            <person name="Boudet N."/>
            <person name="Castellano S."/>
            <person name="Anthouard V."/>
            <person name="Jubin C."/>
            <person name="Castelli V."/>
            <person name="Katinka M."/>
            <person name="Vacherie B."/>
            <person name="Biemont C."/>
            <person name="Skalli Z."/>
            <person name="Cattolico L."/>
            <person name="Poulain J."/>
            <person name="De Berardinis V."/>
            <person name="Cruaud C."/>
            <person name="Duprat S."/>
            <person name="Brottier P."/>
            <person name="Coutanceau J.-P."/>
            <person name="Gouzy J."/>
            <person name="Parra G."/>
            <person name="Lardier G."/>
            <person name="Chapple C."/>
            <person name="McKernan K.J."/>
            <person name="McEwan P."/>
            <person name="Bosak S."/>
            <person name="Kellis M."/>
            <person name="Volff J.-N."/>
            <person name="Guigo R."/>
            <person name="Zody M.C."/>
            <person name="Mesirov J."/>
            <person name="Lindblad-Toh K."/>
            <person name="Birren B."/>
            <person name="Nusbaum C."/>
            <person name="Kahn D."/>
            <person name="Robinson-Rechavi M."/>
            <person name="Laudet V."/>
            <person name="Schachter V."/>
            <person name="Quetier F."/>
            <person name="Saurin W."/>
            <person name="Scarpelli C."/>
            <person name="Wincker P."/>
            <person name="Lander E.S."/>
            <person name="Weissenbach J."/>
            <person name="Roest Crollius H."/>
        </authorList>
    </citation>
    <scope>NUCLEOTIDE SEQUENCE [LARGE SCALE GENOMIC DNA]</scope>
</reference>
<keyword evidence="13 15" id="KW-0371">Homeobox</keyword>
<evidence type="ECO:0000259" key="18">
    <source>
        <dbReference type="PROSITE" id="PS50922"/>
    </source>
</evidence>
<dbReference type="Gene3D" id="1.10.10.60">
    <property type="entry name" value="Homeodomain-like"/>
    <property type="match status" value="1"/>
</dbReference>
<evidence type="ECO:0000256" key="2">
    <source>
        <dbReference type="ARBA" id="ARBA00004477"/>
    </source>
</evidence>
<dbReference type="FunFam" id="1.10.10.60:FF:000020">
    <property type="entry name" value="Ceramide synthase 5"/>
    <property type="match status" value="1"/>
</dbReference>
<dbReference type="PROSITE" id="PS50922">
    <property type="entry name" value="TLC"/>
    <property type="match status" value="1"/>
</dbReference>
<comment type="catalytic activity">
    <reaction evidence="12">
        <text>sphinganine + octadecanoyl-CoA = N-(octadecanoyl)-sphinganine + CoA + H(+)</text>
        <dbReference type="Rhea" id="RHEA:36547"/>
        <dbReference type="ChEBI" id="CHEBI:15378"/>
        <dbReference type="ChEBI" id="CHEBI:57287"/>
        <dbReference type="ChEBI" id="CHEBI:57394"/>
        <dbReference type="ChEBI" id="CHEBI:57817"/>
        <dbReference type="ChEBI" id="CHEBI:67033"/>
    </reaction>
    <physiologicalReaction direction="left-to-right" evidence="12">
        <dbReference type="Rhea" id="RHEA:36548"/>
    </physiologicalReaction>
</comment>